<dbReference type="SMART" id="SM00320">
    <property type="entry name" value="WD40"/>
    <property type="match status" value="5"/>
</dbReference>
<dbReference type="InterPro" id="IPR020472">
    <property type="entry name" value="WD40_PAC1"/>
</dbReference>
<organism evidence="6">
    <name type="scientific">Spongospora subterranea</name>
    <dbReference type="NCBI Taxonomy" id="70186"/>
    <lineage>
        <taxon>Eukaryota</taxon>
        <taxon>Sar</taxon>
        <taxon>Rhizaria</taxon>
        <taxon>Endomyxa</taxon>
        <taxon>Phytomyxea</taxon>
        <taxon>Plasmodiophorida</taxon>
        <taxon>Plasmodiophoridae</taxon>
        <taxon>Spongospora</taxon>
    </lineage>
</organism>
<protein>
    <submittedName>
        <fullName evidence="6">Uncharacterized protein</fullName>
    </submittedName>
</protein>
<feature type="region of interest" description="Disordered" evidence="5">
    <location>
        <begin position="68"/>
        <end position="91"/>
    </location>
</feature>
<accession>A0A0H5RR91</accession>
<dbReference type="GO" id="GO:0005634">
    <property type="term" value="C:nucleus"/>
    <property type="evidence" value="ECO:0007669"/>
    <property type="project" value="TreeGrafter"/>
</dbReference>
<evidence type="ECO:0000313" key="6">
    <source>
        <dbReference type="EMBL" id="CRZ11239.1"/>
    </source>
</evidence>
<keyword evidence="3" id="KW-0677">Repeat</keyword>
<dbReference type="InterPro" id="IPR044285">
    <property type="entry name" value="PWP1"/>
</dbReference>
<dbReference type="InterPro" id="IPR001680">
    <property type="entry name" value="WD40_rpt"/>
</dbReference>
<keyword evidence="2 4" id="KW-0853">WD repeat</keyword>
<dbReference type="PRINTS" id="PR00320">
    <property type="entry name" value="GPROTEINBRPT"/>
</dbReference>
<sequence length="423" mass="46525">PIWWIPAGACQKVPERYEISPEEMLAAQNKVENRDSEPETKTGKIRSMELLSQNEFLDALDLDNYDEETAPCQNVPDEDDAELDGDDEEMDAEDLSDLSDMEDYELKDSDNVCIICRSEDDEFSLEMHVYDSNTGSLFVHHDFTVPSFPLCLQWMNCDPRSPTVQGSFVAVGTFQPEIEIWNLDVIDVLEPICVLSGHHKDAVMSLSWQPIQRSRLASGSADKTIAIWDLGNIGNGPVDVLRHHNEKVQSLAWHPAESPILLSGGYDRKVIITDTRSGDASLSFTVNADVEQTLWNPSNPAIVAVTAEDGSVSIIDVRRGSGDAAKLLSWTAHSESCTALSFSSASPGLIATGGTDKLVKVWDISTLTQDLVCEKDLKVGEVFSVDFNTENSLLLAAAGSHGVLALWHIDENPEVDSRFGKKT</sequence>
<keyword evidence="1" id="KW-0597">Phosphoprotein</keyword>
<dbReference type="PROSITE" id="PS00678">
    <property type="entry name" value="WD_REPEATS_1"/>
    <property type="match status" value="2"/>
</dbReference>
<reference evidence="6" key="1">
    <citation type="submission" date="2015-04" db="EMBL/GenBank/DDBJ databases">
        <title>The genome sequence of the plant pathogenic Rhizarian Plasmodiophora brassicae reveals insights in its biotrophic life cycle and the origin of chitin synthesis.</title>
        <authorList>
            <person name="Schwelm A."/>
            <person name="Fogelqvist J."/>
            <person name="Knaust A."/>
            <person name="Julke S."/>
            <person name="Lilja T."/>
            <person name="Dhandapani V."/>
            <person name="Bonilla-Rosso G."/>
            <person name="Karlsson M."/>
            <person name="Shevchenko A."/>
            <person name="Choi S.R."/>
            <person name="Kim H.G."/>
            <person name="Park J.Y."/>
            <person name="Lim Y.P."/>
            <person name="Ludwig-Muller J."/>
            <person name="Dixelius C."/>
        </authorList>
    </citation>
    <scope>NUCLEOTIDE SEQUENCE</scope>
    <source>
        <tissue evidence="6">Potato root galls</tissue>
    </source>
</reference>
<dbReference type="InterPro" id="IPR019775">
    <property type="entry name" value="WD40_repeat_CS"/>
</dbReference>
<dbReference type="Gene3D" id="2.130.10.10">
    <property type="entry name" value="YVTN repeat-like/Quinoprotein amine dehydrogenase"/>
    <property type="match status" value="1"/>
</dbReference>
<dbReference type="EMBL" id="HACM01010797">
    <property type="protein sequence ID" value="CRZ11239.1"/>
    <property type="molecule type" value="Transcribed_RNA"/>
</dbReference>
<evidence type="ECO:0000256" key="1">
    <source>
        <dbReference type="ARBA" id="ARBA00022553"/>
    </source>
</evidence>
<feature type="region of interest" description="Disordered" evidence="5">
    <location>
        <begin position="27"/>
        <end position="48"/>
    </location>
</feature>
<feature type="compositionally biased region" description="Acidic residues" evidence="5">
    <location>
        <begin position="76"/>
        <end position="91"/>
    </location>
</feature>
<dbReference type="SUPFAM" id="SSF50978">
    <property type="entry name" value="WD40 repeat-like"/>
    <property type="match status" value="1"/>
</dbReference>
<feature type="repeat" description="WD" evidence="4">
    <location>
        <begin position="330"/>
        <end position="366"/>
    </location>
</feature>
<feature type="repeat" description="WD" evidence="4">
    <location>
        <begin position="196"/>
        <end position="230"/>
    </location>
</feature>
<evidence type="ECO:0000256" key="3">
    <source>
        <dbReference type="ARBA" id="ARBA00022737"/>
    </source>
</evidence>
<dbReference type="PANTHER" id="PTHR14091:SF0">
    <property type="entry name" value="PERIODIC TRYPTOPHAN PROTEIN 1 HOMOLOG"/>
    <property type="match status" value="1"/>
</dbReference>
<feature type="non-terminal residue" evidence="6">
    <location>
        <position position="1"/>
    </location>
</feature>
<dbReference type="GO" id="GO:0006364">
    <property type="term" value="P:rRNA processing"/>
    <property type="evidence" value="ECO:0007669"/>
    <property type="project" value="InterPro"/>
</dbReference>
<evidence type="ECO:0000256" key="5">
    <source>
        <dbReference type="SAM" id="MobiDB-lite"/>
    </source>
</evidence>
<feature type="compositionally biased region" description="Basic and acidic residues" evidence="5">
    <location>
        <begin position="31"/>
        <end position="42"/>
    </location>
</feature>
<feature type="repeat" description="WD" evidence="4">
    <location>
        <begin position="241"/>
        <end position="283"/>
    </location>
</feature>
<name>A0A0H5RR91_9EUKA</name>
<dbReference type="PROSITE" id="PS50082">
    <property type="entry name" value="WD_REPEATS_2"/>
    <property type="match status" value="3"/>
</dbReference>
<proteinExistence type="predicted"/>
<dbReference type="InterPro" id="IPR015943">
    <property type="entry name" value="WD40/YVTN_repeat-like_dom_sf"/>
</dbReference>
<dbReference type="InterPro" id="IPR036322">
    <property type="entry name" value="WD40_repeat_dom_sf"/>
</dbReference>
<dbReference type="AlphaFoldDB" id="A0A0H5RR91"/>
<evidence type="ECO:0000256" key="2">
    <source>
        <dbReference type="ARBA" id="ARBA00022574"/>
    </source>
</evidence>
<dbReference type="Pfam" id="PF00400">
    <property type="entry name" value="WD40"/>
    <property type="match status" value="3"/>
</dbReference>
<dbReference type="PROSITE" id="PS50294">
    <property type="entry name" value="WD_REPEATS_REGION"/>
    <property type="match status" value="2"/>
</dbReference>
<dbReference type="PANTHER" id="PTHR14091">
    <property type="entry name" value="PERIODIC TRYPTOPHAN PROTEIN 1"/>
    <property type="match status" value="1"/>
</dbReference>
<evidence type="ECO:0000256" key="4">
    <source>
        <dbReference type="PROSITE-ProRule" id="PRU00221"/>
    </source>
</evidence>